<evidence type="ECO:0000313" key="3">
    <source>
        <dbReference type="Proteomes" id="UP000235392"/>
    </source>
</evidence>
<sequence length="388" mass="41367">MKHTPPPTKKTPTGAHGQPPAGSTGTGSTGVTSTTSSSATKEAAARFATDDDKLQADGSNFRNWLNEITEFAIMSLDDPTFYDHPQPADAKETVACSCLLFSIHRDFILINCDKSTPAAGVATCMRNKLLDLCEAGLDLDNNTLCGIVWQTGVAQGSDLQREFDLRIDQELSRLKATTLPKHRAGPPTAFPAEARPTVTRQASIESHPDNVYVQAASIGFCGRDGRSSPPSFSAPPASFPSSAPGHSPYPGQFIPCALPSATHHGYLAHYPVLTPSYAPYATSYGGRAPVPNPGLRPADSYRPNYQQQAPPSSRQPAICEVEMDYGTGDQTMDPPRNKAPPDVSFSIATSNATPSADVVFDTGATHHVTGDRAGEDDFCWTKLNSYPA</sequence>
<feature type="compositionally biased region" description="Low complexity" evidence="1">
    <location>
        <begin position="227"/>
        <end position="244"/>
    </location>
</feature>
<feature type="region of interest" description="Disordered" evidence="1">
    <location>
        <begin position="224"/>
        <end position="244"/>
    </location>
</feature>
<dbReference type="AlphaFoldDB" id="A0A2N5SXT5"/>
<reference evidence="2 3" key="1">
    <citation type="submission" date="2017-11" db="EMBL/GenBank/DDBJ databases">
        <title>De novo assembly and phasing of dikaryotic genomes from two isolates of Puccinia coronata f. sp. avenae, the causal agent of oat crown rust.</title>
        <authorList>
            <person name="Miller M.E."/>
            <person name="Zhang Y."/>
            <person name="Omidvar V."/>
            <person name="Sperschneider J."/>
            <person name="Schwessinger B."/>
            <person name="Raley C."/>
            <person name="Palmer J.M."/>
            <person name="Garnica D."/>
            <person name="Upadhyaya N."/>
            <person name="Rathjen J."/>
            <person name="Taylor J.M."/>
            <person name="Park R.F."/>
            <person name="Dodds P.N."/>
            <person name="Hirsch C.D."/>
            <person name="Kianian S.F."/>
            <person name="Figueroa M."/>
        </authorList>
    </citation>
    <scope>NUCLEOTIDE SEQUENCE [LARGE SCALE GENOMIC DNA]</scope>
    <source>
        <strain evidence="2">12SD80</strain>
    </source>
</reference>
<evidence type="ECO:0000313" key="2">
    <source>
        <dbReference type="EMBL" id="PLW18042.1"/>
    </source>
</evidence>
<organism evidence="2 3">
    <name type="scientific">Puccinia coronata f. sp. avenae</name>
    <dbReference type="NCBI Taxonomy" id="200324"/>
    <lineage>
        <taxon>Eukaryota</taxon>
        <taxon>Fungi</taxon>
        <taxon>Dikarya</taxon>
        <taxon>Basidiomycota</taxon>
        <taxon>Pucciniomycotina</taxon>
        <taxon>Pucciniomycetes</taxon>
        <taxon>Pucciniales</taxon>
        <taxon>Pucciniaceae</taxon>
        <taxon>Puccinia</taxon>
    </lineage>
</organism>
<gene>
    <name evidence="2" type="ORF">PCASD_19801</name>
</gene>
<feature type="region of interest" description="Disordered" evidence="1">
    <location>
        <begin position="289"/>
        <end position="315"/>
    </location>
</feature>
<dbReference type="Proteomes" id="UP000235392">
    <property type="component" value="Unassembled WGS sequence"/>
</dbReference>
<feature type="compositionally biased region" description="Low complexity" evidence="1">
    <location>
        <begin position="306"/>
        <end position="315"/>
    </location>
</feature>
<proteinExistence type="predicted"/>
<dbReference type="EMBL" id="PGCI01000740">
    <property type="protein sequence ID" value="PLW18042.1"/>
    <property type="molecule type" value="Genomic_DNA"/>
</dbReference>
<accession>A0A2N5SXT5</accession>
<comment type="caution">
    <text evidence="2">The sequence shown here is derived from an EMBL/GenBank/DDBJ whole genome shotgun (WGS) entry which is preliminary data.</text>
</comment>
<evidence type="ECO:0000256" key="1">
    <source>
        <dbReference type="SAM" id="MobiDB-lite"/>
    </source>
</evidence>
<feature type="compositionally biased region" description="Low complexity" evidence="1">
    <location>
        <begin position="29"/>
        <end position="38"/>
    </location>
</feature>
<feature type="region of interest" description="Disordered" evidence="1">
    <location>
        <begin position="1"/>
        <end position="43"/>
    </location>
</feature>
<protein>
    <submittedName>
        <fullName evidence="2">Uncharacterized protein</fullName>
    </submittedName>
</protein>
<name>A0A2N5SXT5_9BASI</name>